<keyword evidence="2" id="KW-1185">Reference proteome</keyword>
<organism evidence="1 2">
    <name type="scientific">Ammonicoccus fulvus</name>
    <dbReference type="NCBI Taxonomy" id="3138240"/>
    <lineage>
        <taxon>Bacteria</taxon>
        <taxon>Bacillati</taxon>
        <taxon>Actinomycetota</taxon>
        <taxon>Actinomycetes</taxon>
        <taxon>Propionibacteriales</taxon>
        <taxon>Propionibacteriaceae</taxon>
        <taxon>Ammonicoccus</taxon>
    </lineage>
</organism>
<dbReference type="EMBL" id="CP154795">
    <property type="protein sequence ID" value="XAN08691.1"/>
    <property type="molecule type" value="Genomic_DNA"/>
</dbReference>
<accession>A0ABZ3FVU0</accession>
<protein>
    <recommendedName>
        <fullName evidence="3">DUF4352 domain-containing protein</fullName>
    </recommendedName>
</protein>
<sequence>MSPATAYARRRRVRRGWMPFFSLLVLAVVVALVLGARASARLHDVRYGVLVGTVPQGEWAALDEARYGYRLRLDAVDRISEGGLPGLQVLAVRMTVLPTQTPTGQEALGCDITLRTASGERILQSGPVVAPEAATDCYGSAESFTGFTARAGEPYETVAVFQVRPRDVEGVTVEVSPSDLHSVAATLWENWHFVPAR</sequence>
<name>A0ABZ3FVU0_9ACTN</name>
<dbReference type="RefSeq" id="WP_425310119.1">
    <property type="nucleotide sequence ID" value="NZ_CP154795.1"/>
</dbReference>
<dbReference type="Proteomes" id="UP001442841">
    <property type="component" value="Chromosome"/>
</dbReference>
<evidence type="ECO:0000313" key="1">
    <source>
        <dbReference type="EMBL" id="XAN08691.1"/>
    </source>
</evidence>
<evidence type="ECO:0000313" key="2">
    <source>
        <dbReference type="Proteomes" id="UP001442841"/>
    </source>
</evidence>
<reference evidence="1 2" key="1">
    <citation type="submission" date="2024-04" db="EMBL/GenBank/DDBJ databases">
        <title>Isolation of an actinomycete strain from pig manure.</title>
        <authorList>
            <person name="Gong T."/>
            <person name="Yu Z."/>
            <person name="An M."/>
            <person name="Wei C."/>
            <person name="Yang W."/>
            <person name="Liu L."/>
        </authorList>
    </citation>
    <scope>NUCLEOTIDE SEQUENCE [LARGE SCALE GENOMIC DNA]</scope>
    <source>
        <strain evidence="1 2">ZF39</strain>
    </source>
</reference>
<evidence type="ECO:0008006" key="3">
    <source>
        <dbReference type="Google" id="ProtNLM"/>
    </source>
</evidence>
<proteinExistence type="predicted"/>
<gene>
    <name evidence="1" type="ORF">AADG42_15715</name>
</gene>